<dbReference type="EMBL" id="BKCJ010000262">
    <property type="protein sequence ID" value="GEU31541.1"/>
    <property type="molecule type" value="Genomic_DNA"/>
</dbReference>
<feature type="region of interest" description="Disordered" evidence="1">
    <location>
        <begin position="44"/>
        <end position="80"/>
    </location>
</feature>
<protein>
    <submittedName>
        <fullName evidence="2">Uncharacterized protein</fullName>
    </submittedName>
</protein>
<comment type="caution">
    <text evidence="2">The sequence shown here is derived from an EMBL/GenBank/DDBJ whole genome shotgun (WGS) entry which is preliminary data.</text>
</comment>
<gene>
    <name evidence="2" type="ORF">Tci_003519</name>
</gene>
<evidence type="ECO:0000256" key="1">
    <source>
        <dbReference type="SAM" id="MobiDB-lite"/>
    </source>
</evidence>
<proteinExistence type="predicted"/>
<sequence>MVLALNRCNVYKYNNEQPRYRYAVSSLLDTAYMLPEQRNFKVESKEDLKKEEELNEALESDSNTLPPNYTASDEETDSDMDYTARSGAKVEELYNTCKRNV</sequence>
<reference evidence="2" key="1">
    <citation type="journal article" date="2019" name="Sci. Rep.">
        <title>Draft genome of Tanacetum cinerariifolium, the natural source of mosquito coil.</title>
        <authorList>
            <person name="Yamashiro T."/>
            <person name="Shiraishi A."/>
            <person name="Satake H."/>
            <person name="Nakayama K."/>
        </authorList>
    </citation>
    <scope>NUCLEOTIDE SEQUENCE</scope>
</reference>
<evidence type="ECO:0000313" key="2">
    <source>
        <dbReference type="EMBL" id="GEU31541.1"/>
    </source>
</evidence>
<accession>A0A6L2J407</accession>
<dbReference type="AlphaFoldDB" id="A0A6L2J407"/>
<name>A0A6L2J407_TANCI</name>
<organism evidence="2">
    <name type="scientific">Tanacetum cinerariifolium</name>
    <name type="common">Dalmatian daisy</name>
    <name type="synonym">Chrysanthemum cinerariifolium</name>
    <dbReference type="NCBI Taxonomy" id="118510"/>
    <lineage>
        <taxon>Eukaryota</taxon>
        <taxon>Viridiplantae</taxon>
        <taxon>Streptophyta</taxon>
        <taxon>Embryophyta</taxon>
        <taxon>Tracheophyta</taxon>
        <taxon>Spermatophyta</taxon>
        <taxon>Magnoliopsida</taxon>
        <taxon>eudicotyledons</taxon>
        <taxon>Gunneridae</taxon>
        <taxon>Pentapetalae</taxon>
        <taxon>asterids</taxon>
        <taxon>campanulids</taxon>
        <taxon>Asterales</taxon>
        <taxon>Asteraceae</taxon>
        <taxon>Asteroideae</taxon>
        <taxon>Anthemideae</taxon>
        <taxon>Anthemidinae</taxon>
        <taxon>Tanacetum</taxon>
    </lineage>
</organism>